<proteinExistence type="predicted"/>
<dbReference type="AlphaFoldDB" id="A0A1D8NAH0"/>
<reference evidence="1 2" key="1">
    <citation type="journal article" date="2016" name="PLoS ONE">
        <title>Sequence Assembly of Yarrowia lipolytica Strain W29/CLIB89 Shows Transposable Element Diversity.</title>
        <authorList>
            <person name="Magnan C."/>
            <person name="Yu J."/>
            <person name="Chang I."/>
            <person name="Jahn E."/>
            <person name="Kanomata Y."/>
            <person name="Wu J."/>
            <person name="Zeller M."/>
            <person name="Oakes M."/>
            <person name="Baldi P."/>
            <person name="Sandmeyer S."/>
        </authorList>
    </citation>
    <scope>NUCLEOTIDE SEQUENCE [LARGE SCALE GENOMIC DNA]</scope>
    <source>
        <strain evidence="2">CLIB89(W29)</strain>
    </source>
</reference>
<gene>
    <name evidence="1" type="ORF">YALI1_C14641g</name>
</gene>
<protein>
    <submittedName>
        <fullName evidence="1">Uncharacterized protein</fullName>
    </submittedName>
</protein>
<evidence type="ECO:0000313" key="1">
    <source>
        <dbReference type="EMBL" id="AOW02637.1"/>
    </source>
</evidence>
<dbReference type="Proteomes" id="UP000182444">
    <property type="component" value="Chromosome 1C"/>
</dbReference>
<organism evidence="1 2">
    <name type="scientific">Yarrowia lipolytica</name>
    <name type="common">Candida lipolytica</name>
    <dbReference type="NCBI Taxonomy" id="4952"/>
    <lineage>
        <taxon>Eukaryota</taxon>
        <taxon>Fungi</taxon>
        <taxon>Dikarya</taxon>
        <taxon>Ascomycota</taxon>
        <taxon>Saccharomycotina</taxon>
        <taxon>Dipodascomycetes</taxon>
        <taxon>Dipodascales</taxon>
        <taxon>Dipodascales incertae sedis</taxon>
        <taxon>Yarrowia</taxon>
    </lineage>
</organism>
<dbReference type="RefSeq" id="XP_068138386.1">
    <property type="nucleotide sequence ID" value="XM_068282285.1"/>
</dbReference>
<accession>A0A1D8NAH0</accession>
<dbReference type="VEuPathDB" id="FungiDB:YALI1_C14641g"/>
<sequence length="84" mass="9669">MSFSIQDSDKLEVWDVRPTANTQELSPRPSPCPRIHFSIEGQLANNVIDDCNKYRAHHSHVPVLTVKISFHFSLQGMKIRRIQV</sequence>
<dbReference type="GeneID" id="94582924"/>
<dbReference type="EMBL" id="CP017555">
    <property type="protein sequence ID" value="AOW02637.1"/>
    <property type="molecule type" value="Genomic_DNA"/>
</dbReference>
<evidence type="ECO:0000313" key="2">
    <source>
        <dbReference type="Proteomes" id="UP000182444"/>
    </source>
</evidence>
<name>A0A1D8NAH0_YARLL</name>